<name>A0ABS0N1Q9_9SPHN</name>
<feature type="region of interest" description="Disordered" evidence="1">
    <location>
        <begin position="127"/>
        <end position="170"/>
    </location>
</feature>
<dbReference type="Pfam" id="PF04386">
    <property type="entry name" value="SspB"/>
    <property type="match status" value="1"/>
</dbReference>
<gene>
    <name evidence="2" type="ORF">I5L03_04810</name>
</gene>
<dbReference type="Gene3D" id="2.30.30.220">
    <property type="entry name" value="SspB-like"/>
    <property type="match status" value="1"/>
</dbReference>
<keyword evidence="3" id="KW-1185">Reference proteome</keyword>
<reference evidence="2 3" key="1">
    <citation type="submission" date="2020-11" db="EMBL/GenBank/DDBJ databases">
        <title>Erythrobacter sediminis sp. nov., a marine bacterium from a tidal flat of Garorim Bay.</title>
        <authorList>
            <person name="Kim D."/>
            <person name="Yoo Y."/>
            <person name="Kim J.-J."/>
        </authorList>
    </citation>
    <scope>NUCLEOTIDE SEQUENCE [LARGE SCALE GENOMIC DNA]</scope>
    <source>
        <strain evidence="2 3">JGD-13</strain>
    </source>
</reference>
<accession>A0ABS0N1Q9</accession>
<dbReference type="Proteomes" id="UP000602442">
    <property type="component" value="Unassembled WGS sequence"/>
</dbReference>
<feature type="compositionally biased region" description="Acidic residues" evidence="1">
    <location>
        <begin position="127"/>
        <end position="142"/>
    </location>
</feature>
<comment type="caution">
    <text evidence="2">The sequence shown here is derived from an EMBL/GenBank/DDBJ whole genome shotgun (WGS) entry which is preliminary data.</text>
</comment>
<dbReference type="EMBL" id="JAEANY010000001">
    <property type="protein sequence ID" value="MBH5321900.1"/>
    <property type="molecule type" value="Genomic_DNA"/>
</dbReference>
<dbReference type="InterPro" id="IPR036760">
    <property type="entry name" value="SspB-like_sf"/>
</dbReference>
<sequence>MSDDTPDSLIPYDEIVQEALRAVVGRVLGSVEETGGTLPGGHHFYITFKTAAPGVDIPASLHERFPDEMTIVLQNKFWDLNVTDTGFSVGLSFNQIPSKLSIPFSAITAFVDPAVDFGLQFQASVEDVEPAEHDDAENDGSGDTEQGSAPDISSSEDGSNVVTVDFGRKK</sequence>
<evidence type="ECO:0000313" key="3">
    <source>
        <dbReference type="Proteomes" id="UP000602442"/>
    </source>
</evidence>
<organism evidence="2 3">
    <name type="scientific">Aurantiacibacter sediminis</name>
    <dbReference type="NCBI Taxonomy" id="2793064"/>
    <lineage>
        <taxon>Bacteria</taxon>
        <taxon>Pseudomonadati</taxon>
        <taxon>Pseudomonadota</taxon>
        <taxon>Alphaproteobacteria</taxon>
        <taxon>Sphingomonadales</taxon>
        <taxon>Erythrobacteraceae</taxon>
        <taxon>Aurantiacibacter</taxon>
    </lineage>
</organism>
<dbReference type="InterPro" id="IPR007481">
    <property type="entry name" value="SspB"/>
</dbReference>
<evidence type="ECO:0000256" key="1">
    <source>
        <dbReference type="SAM" id="MobiDB-lite"/>
    </source>
</evidence>
<dbReference type="SUPFAM" id="SSF101738">
    <property type="entry name" value="SspB-like"/>
    <property type="match status" value="1"/>
</dbReference>
<evidence type="ECO:0000313" key="2">
    <source>
        <dbReference type="EMBL" id="MBH5321900.1"/>
    </source>
</evidence>
<proteinExistence type="predicted"/>
<dbReference type="RefSeq" id="WP_197920538.1">
    <property type="nucleotide sequence ID" value="NZ_CAWPTA010000006.1"/>
</dbReference>
<evidence type="ECO:0008006" key="4">
    <source>
        <dbReference type="Google" id="ProtNLM"/>
    </source>
</evidence>
<protein>
    <recommendedName>
        <fullName evidence="4">Stringent starvation protein B</fullName>
    </recommendedName>
</protein>
<feature type="compositionally biased region" description="Polar residues" evidence="1">
    <location>
        <begin position="143"/>
        <end position="162"/>
    </location>
</feature>